<dbReference type="RefSeq" id="WP_209818341.1">
    <property type="nucleotide sequence ID" value="NZ_JAVDTL010000005.1"/>
</dbReference>
<dbReference type="EMBL" id="JAVDTS010000003">
    <property type="protein sequence ID" value="MDR6837583.1"/>
    <property type="molecule type" value="Genomic_DNA"/>
</dbReference>
<evidence type="ECO:0000313" key="1">
    <source>
        <dbReference type="EMBL" id="MDR6768387.1"/>
    </source>
</evidence>
<gene>
    <name evidence="1" type="ORF">J2W88_003689</name>
    <name evidence="2" type="ORF">J2W93_002421</name>
</gene>
<comment type="caution">
    <text evidence="1">The sequence shown here is derived from an EMBL/GenBank/DDBJ whole genome shotgun (WGS) entry which is preliminary data.</text>
</comment>
<dbReference type="Proteomes" id="UP001249076">
    <property type="component" value="Unassembled WGS sequence"/>
</dbReference>
<sequence>MLCSAPFSRAHNVWLEADAQGGYTVQFGGHEGQLETYPAEKLQSVDAYDLRGRKIAVRTEPRPGGLRVVPERQAALLAAHFDNGFFSKVGDGPMVNKPMNDNPGATSGVHAVKFHKTFIQWGVISKKVLGQTFEIVALSHRTPHAGDAVQFQVLLHGQPIEGVRVSLGEKGAAQTTDAQGLVTVRPAAGSNQLLAILRQPVAGDVRTTSQSYEYLLAFPAH</sequence>
<reference evidence="1 3" key="1">
    <citation type="submission" date="2023-07" db="EMBL/GenBank/DDBJ databases">
        <title>Sorghum-associated microbial communities from plants grown in Nebraska, USA.</title>
        <authorList>
            <person name="Schachtman D."/>
        </authorList>
    </citation>
    <scope>NUCLEOTIDE SEQUENCE</scope>
    <source>
        <strain evidence="2 3">BE105</strain>
        <strain evidence="1">BE69</strain>
    </source>
</reference>
<evidence type="ECO:0000313" key="4">
    <source>
        <dbReference type="Proteomes" id="UP001253458"/>
    </source>
</evidence>
<name>A0AAJ2C1M7_ACIDE</name>
<keyword evidence="3" id="KW-1185">Reference proteome</keyword>
<dbReference type="Pfam" id="PF10670">
    <property type="entry name" value="DUF4198"/>
    <property type="match status" value="1"/>
</dbReference>
<proteinExistence type="predicted"/>
<dbReference type="EMBL" id="JAVDTL010000005">
    <property type="protein sequence ID" value="MDR6768387.1"/>
    <property type="molecule type" value="Genomic_DNA"/>
</dbReference>
<evidence type="ECO:0000313" key="3">
    <source>
        <dbReference type="Proteomes" id="UP001249076"/>
    </source>
</evidence>
<dbReference type="AlphaFoldDB" id="A0AAJ2C1M7"/>
<accession>A0AAJ2C1M7</accession>
<evidence type="ECO:0000313" key="2">
    <source>
        <dbReference type="EMBL" id="MDR6837583.1"/>
    </source>
</evidence>
<dbReference type="Proteomes" id="UP001253458">
    <property type="component" value="Unassembled WGS sequence"/>
</dbReference>
<dbReference type="InterPro" id="IPR019613">
    <property type="entry name" value="DUF4198"/>
</dbReference>
<organism evidence="1 4">
    <name type="scientific">Acidovorax delafieldii</name>
    <name type="common">Pseudomonas delafieldii</name>
    <dbReference type="NCBI Taxonomy" id="47920"/>
    <lineage>
        <taxon>Bacteria</taxon>
        <taxon>Pseudomonadati</taxon>
        <taxon>Pseudomonadota</taxon>
        <taxon>Betaproteobacteria</taxon>
        <taxon>Burkholderiales</taxon>
        <taxon>Comamonadaceae</taxon>
        <taxon>Acidovorax</taxon>
    </lineage>
</organism>
<protein>
    <submittedName>
        <fullName evidence="1">Nickel transport protein</fullName>
    </submittedName>
</protein>